<comment type="caution">
    <text evidence="2">The sequence shown here is derived from an EMBL/GenBank/DDBJ whole genome shotgun (WGS) entry which is preliminary data.</text>
</comment>
<evidence type="ECO:0000313" key="3">
    <source>
        <dbReference type="Proteomes" id="UP000559027"/>
    </source>
</evidence>
<sequence>MDPATIRFRHSVPYALFPASPPLAALHALRARTLHPDYISPDSPSCSRCGSLLLQHPRSFKTKSRKRMLRRSCCICGAVTDALFPIAAFPPTRAHSATAQHPPQTKAGPSPPPPPKSISPVPSSTATKSRPKKKSGLQHLLARNRKNEERERQKQKHNSSQLGGLAAFLGDLS</sequence>
<dbReference type="OrthoDB" id="2685617at2759"/>
<reference evidence="2 3" key="1">
    <citation type="journal article" date="2020" name="ISME J.">
        <title>Uncovering the hidden diversity of litter-decomposition mechanisms in mushroom-forming fungi.</title>
        <authorList>
            <person name="Floudas D."/>
            <person name="Bentzer J."/>
            <person name="Ahren D."/>
            <person name="Johansson T."/>
            <person name="Persson P."/>
            <person name="Tunlid A."/>
        </authorList>
    </citation>
    <scope>NUCLEOTIDE SEQUENCE [LARGE SCALE GENOMIC DNA]</scope>
    <source>
        <strain evidence="2 3">CBS 146.42</strain>
    </source>
</reference>
<protein>
    <submittedName>
        <fullName evidence="2">Uncharacterized protein</fullName>
    </submittedName>
</protein>
<evidence type="ECO:0000256" key="1">
    <source>
        <dbReference type="SAM" id="MobiDB-lite"/>
    </source>
</evidence>
<dbReference type="Proteomes" id="UP000559027">
    <property type="component" value="Unassembled WGS sequence"/>
</dbReference>
<organism evidence="2 3">
    <name type="scientific">Leucocoprinus leucothites</name>
    <dbReference type="NCBI Taxonomy" id="201217"/>
    <lineage>
        <taxon>Eukaryota</taxon>
        <taxon>Fungi</taxon>
        <taxon>Dikarya</taxon>
        <taxon>Basidiomycota</taxon>
        <taxon>Agaricomycotina</taxon>
        <taxon>Agaricomycetes</taxon>
        <taxon>Agaricomycetidae</taxon>
        <taxon>Agaricales</taxon>
        <taxon>Agaricineae</taxon>
        <taxon>Agaricaceae</taxon>
        <taxon>Leucocoprinus</taxon>
    </lineage>
</organism>
<evidence type="ECO:0000313" key="2">
    <source>
        <dbReference type="EMBL" id="KAF5363823.1"/>
    </source>
</evidence>
<dbReference type="AlphaFoldDB" id="A0A8H5GF40"/>
<name>A0A8H5GF40_9AGAR</name>
<gene>
    <name evidence="2" type="ORF">D9756_000433</name>
</gene>
<keyword evidence="3" id="KW-1185">Reference proteome</keyword>
<accession>A0A8H5GF40</accession>
<proteinExistence type="predicted"/>
<dbReference type="EMBL" id="JAACJO010000001">
    <property type="protein sequence ID" value="KAF5363823.1"/>
    <property type="molecule type" value="Genomic_DNA"/>
</dbReference>
<feature type="region of interest" description="Disordered" evidence="1">
    <location>
        <begin position="94"/>
        <end position="173"/>
    </location>
</feature>